<dbReference type="OrthoDB" id="637682at2759"/>
<evidence type="ECO:0000256" key="1">
    <source>
        <dbReference type="ARBA" id="ARBA00007692"/>
    </source>
</evidence>
<sequence>MQRLQNRLLLAAFSLRRRLLCTTTAGAASPPARFVAESYLVSNCGLTPSQALKASKLLSHLQTADGPDAVRAFLAGLNLSKADVAATVVRNPRFLCCSVEESLAPRVAELRGIGLSTPEIARLVPLAPYAFVKPAYVSRIAFFMSFFGSFNKLQSAIRRDVHLLHRNLETVVEPKIAMLRKCSLAVRDIAHVICHAPRLFSGSEERLKAVIACAEALGVPQGSRMFRYALVVAYCVGRESANAKIELLKSLGWSSAQVAMAVAKMPCLLTGSEDRMRRAVDFLTKEAGMEVDAIVRGPSLLKFNLERRLVPRLKVLKLLKENGFQRLGNRSFYAVACMSSDKFFDTFVRPQAMIFPPGLVDACDPAHAGKALAGAAS</sequence>
<dbReference type="PANTHER" id="PTHR13068">
    <property type="entry name" value="CGI-12 PROTEIN-RELATED"/>
    <property type="match status" value="1"/>
</dbReference>
<dbReference type="EMBL" id="JACEFO010001719">
    <property type="protein sequence ID" value="KAF8717034.1"/>
    <property type="molecule type" value="Genomic_DNA"/>
</dbReference>
<keyword evidence="2" id="KW-0806">Transcription termination</keyword>
<comment type="similarity">
    <text evidence="1">Belongs to the mTERF family.</text>
</comment>
<accession>A0A835C051</accession>
<name>A0A835C051_9POAL</name>
<dbReference type="SMART" id="SM00733">
    <property type="entry name" value="Mterf"/>
    <property type="match status" value="5"/>
</dbReference>
<organism evidence="5 6">
    <name type="scientific">Digitaria exilis</name>
    <dbReference type="NCBI Taxonomy" id="1010633"/>
    <lineage>
        <taxon>Eukaryota</taxon>
        <taxon>Viridiplantae</taxon>
        <taxon>Streptophyta</taxon>
        <taxon>Embryophyta</taxon>
        <taxon>Tracheophyta</taxon>
        <taxon>Spermatophyta</taxon>
        <taxon>Magnoliopsida</taxon>
        <taxon>Liliopsida</taxon>
        <taxon>Poales</taxon>
        <taxon>Poaceae</taxon>
        <taxon>PACMAD clade</taxon>
        <taxon>Panicoideae</taxon>
        <taxon>Panicodae</taxon>
        <taxon>Paniceae</taxon>
        <taxon>Anthephorinae</taxon>
        <taxon>Digitaria</taxon>
    </lineage>
</organism>
<gene>
    <name evidence="5" type="ORF">HU200_026144</name>
</gene>
<keyword evidence="4" id="KW-0732">Signal</keyword>
<dbReference type="GO" id="GO:0006353">
    <property type="term" value="P:DNA-templated transcription termination"/>
    <property type="evidence" value="ECO:0007669"/>
    <property type="project" value="UniProtKB-KW"/>
</dbReference>
<keyword evidence="3" id="KW-0809">Transit peptide</keyword>
<dbReference type="Proteomes" id="UP000636709">
    <property type="component" value="Unassembled WGS sequence"/>
</dbReference>
<dbReference type="Gene3D" id="1.25.70.10">
    <property type="entry name" value="Transcription termination factor 3, mitochondrial"/>
    <property type="match status" value="2"/>
</dbReference>
<dbReference type="AlphaFoldDB" id="A0A835C051"/>
<protein>
    <submittedName>
        <fullName evidence="5">Uncharacterized protein</fullName>
    </submittedName>
</protein>
<feature type="signal peptide" evidence="4">
    <location>
        <begin position="1"/>
        <end position="21"/>
    </location>
</feature>
<evidence type="ECO:0000313" key="5">
    <source>
        <dbReference type="EMBL" id="KAF8717034.1"/>
    </source>
</evidence>
<keyword evidence="2" id="KW-0804">Transcription</keyword>
<dbReference type="GO" id="GO:0003676">
    <property type="term" value="F:nucleic acid binding"/>
    <property type="evidence" value="ECO:0007669"/>
    <property type="project" value="InterPro"/>
</dbReference>
<dbReference type="InterPro" id="IPR003690">
    <property type="entry name" value="MTERF"/>
</dbReference>
<evidence type="ECO:0000256" key="4">
    <source>
        <dbReference type="SAM" id="SignalP"/>
    </source>
</evidence>
<evidence type="ECO:0000256" key="2">
    <source>
        <dbReference type="ARBA" id="ARBA00022472"/>
    </source>
</evidence>
<dbReference type="InterPro" id="IPR038538">
    <property type="entry name" value="MTERF_sf"/>
</dbReference>
<reference evidence="5" key="1">
    <citation type="submission" date="2020-07" db="EMBL/GenBank/DDBJ databases">
        <title>Genome sequence and genetic diversity analysis of an under-domesticated orphan crop, white fonio (Digitaria exilis).</title>
        <authorList>
            <person name="Bennetzen J.L."/>
            <person name="Chen S."/>
            <person name="Ma X."/>
            <person name="Wang X."/>
            <person name="Yssel A.E.J."/>
            <person name="Chaluvadi S.R."/>
            <person name="Johnson M."/>
            <person name="Gangashetty P."/>
            <person name="Hamidou F."/>
            <person name="Sanogo M.D."/>
            <person name="Zwaenepoel A."/>
            <person name="Wallace J."/>
            <person name="Van De Peer Y."/>
            <person name="Van Deynze A."/>
        </authorList>
    </citation>
    <scope>NUCLEOTIDE SEQUENCE</scope>
    <source>
        <tissue evidence="5">Leaves</tissue>
    </source>
</reference>
<evidence type="ECO:0000256" key="3">
    <source>
        <dbReference type="ARBA" id="ARBA00022946"/>
    </source>
</evidence>
<feature type="chain" id="PRO_5032747852" evidence="4">
    <location>
        <begin position="22"/>
        <end position="377"/>
    </location>
</feature>
<proteinExistence type="inferred from homology"/>
<comment type="caution">
    <text evidence="5">The sequence shown here is derived from an EMBL/GenBank/DDBJ whole genome shotgun (WGS) entry which is preliminary data.</text>
</comment>
<dbReference type="PANTHER" id="PTHR13068:SF84">
    <property type="entry name" value="OS06G0225100 PROTEIN"/>
    <property type="match status" value="1"/>
</dbReference>
<keyword evidence="2" id="KW-0805">Transcription regulation</keyword>
<dbReference type="Pfam" id="PF02536">
    <property type="entry name" value="mTERF"/>
    <property type="match status" value="1"/>
</dbReference>
<dbReference type="FunFam" id="1.25.70.10:FF:000001">
    <property type="entry name" value="Mitochondrial transcription termination factor-like"/>
    <property type="match status" value="1"/>
</dbReference>
<keyword evidence="6" id="KW-1185">Reference proteome</keyword>
<evidence type="ECO:0000313" key="6">
    <source>
        <dbReference type="Proteomes" id="UP000636709"/>
    </source>
</evidence>